<keyword evidence="3" id="KW-1185">Reference proteome</keyword>
<dbReference type="AlphaFoldDB" id="A0A1D2MWL6"/>
<sequence>MERELRRQKDSTHNFKAQEPEIGRQGGELGSRRHSSKSAGETNGISEELWKAFLIEEEFSTVKLSTPKEKESVEDMSSSSDDQDSSAYETDNDEISETSDVTDGTVVEQLNLKEELDRHLVNTFLSYEMMISSTGKWTANRLKHVRS</sequence>
<reference evidence="2 3" key="1">
    <citation type="journal article" date="2016" name="Genome Biol. Evol.">
        <title>Gene Family Evolution Reflects Adaptation to Soil Environmental Stressors in the Genome of the Collembolan Orchesella cincta.</title>
        <authorList>
            <person name="Faddeeva-Vakhrusheva A."/>
            <person name="Derks M.F."/>
            <person name="Anvar S.Y."/>
            <person name="Agamennone V."/>
            <person name="Suring W."/>
            <person name="Smit S."/>
            <person name="van Straalen N.M."/>
            <person name="Roelofs D."/>
        </authorList>
    </citation>
    <scope>NUCLEOTIDE SEQUENCE [LARGE SCALE GENOMIC DNA]</scope>
    <source>
        <tissue evidence="2">Mixed pool</tissue>
    </source>
</reference>
<accession>A0A1D2MWL6</accession>
<evidence type="ECO:0000313" key="2">
    <source>
        <dbReference type="EMBL" id="ODM97331.1"/>
    </source>
</evidence>
<protein>
    <submittedName>
        <fullName evidence="2">Uncharacterized protein</fullName>
    </submittedName>
</protein>
<dbReference type="EMBL" id="LJIJ01000454">
    <property type="protein sequence ID" value="ODM97331.1"/>
    <property type="molecule type" value="Genomic_DNA"/>
</dbReference>
<feature type="region of interest" description="Disordered" evidence="1">
    <location>
        <begin position="64"/>
        <end position="103"/>
    </location>
</feature>
<feature type="compositionally biased region" description="Basic and acidic residues" evidence="1">
    <location>
        <begin position="1"/>
        <end position="22"/>
    </location>
</feature>
<dbReference type="Proteomes" id="UP000094527">
    <property type="component" value="Unassembled WGS sequence"/>
</dbReference>
<evidence type="ECO:0000313" key="3">
    <source>
        <dbReference type="Proteomes" id="UP000094527"/>
    </source>
</evidence>
<evidence type="ECO:0000256" key="1">
    <source>
        <dbReference type="SAM" id="MobiDB-lite"/>
    </source>
</evidence>
<comment type="caution">
    <text evidence="2">The sequence shown here is derived from an EMBL/GenBank/DDBJ whole genome shotgun (WGS) entry which is preliminary data.</text>
</comment>
<organism evidence="2 3">
    <name type="scientific">Orchesella cincta</name>
    <name type="common">Springtail</name>
    <name type="synonym">Podura cincta</name>
    <dbReference type="NCBI Taxonomy" id="48709"/>
    <lineage>
        <taxon>Eukaryota</taxon>
        <taxon>Metazoa</taxon>
        <taxon>Ecdysozoa</taxon>
        <taxon>Arthropoda</taxon>
        <taxon>Hexapoda</taxon>
        <taxon>Collembola</taxon>
        <taxon>Entomobryomorpha</taxon>
        <taxon>Entomobryoidea</taxon>
        <taxon>Orchesellidae</taxon>
        <taxon>Orchesellinae</taxon>
        <taxon>Orchesella</taxon>
    </lineage>
</organism>
<proteinExistence type="predicted"/>
<gene>
    <name evidence="2" type="ORF">Ocin01_09337</name>
</gene>
<feature type="compositionally biased region" description="Low complexity" evidence="1">
    <location>
        <begin position="75"/>
        <end position="89"/>
    </location>
</feature>
<name>A0A1D2MWL6_ORCCI</name>
<feature type="region of interest" description="Disordered" evidence="1">
    <location>
        <begin position="1"/>
        <end position="43"/>
    </location>
</feature>